<dbReference type="InterPro" id="IPR008266">
    <property type="entry name" value="Tyr_kinase_AS"/>
</dbReference>
<evidence type="ECO:0000256" key="13">
    <source>
        <dbReference type="ARBA" id="ARBA00022801"/>
    </source>
</evidence>
<dbReference type="FunFam" id="3.30.200.20:FF:000148">
    <property type="entry name" value="Serine/threonine-protein kinase RIO1"/>
    <property type="match status" value="1"/>
</dbReference>
<feature type="active site" description="4-aspartylphosphate intermediate" evidence="19">
    <location>
        <position position="344"/>
    </location>
</feature>
<feature type="compositionally biased region" description="Basic and acidic residues" evidence="22">
    <location>
        <begin position="490"/>
        <end position="522"/>
    </location>
</feature>
<dbReference type="EMBL" id="CH408030">
    <property type="protein sequence ID" value="EAQ91689.1"/>
    <property type="molecule type" value="Genomic_DNA"/>
</dbReference>
<evidence type="ECO:0000256" key="22">
    <source>
        <dbReference type="SAM" id="MobiDB-lite"/>
    </source>
</evidence>
<comment type="catalytic activity">
    <reaction evidence="16 18">
        <text>L-threonyl-[protein] + ATP = O-phospho-L-threonyl-[protein] + ADP + H(+)</text>
        <dbReference type="Rhea" id="RHEA:46608"/>
        <dbReference type="Rhea" id="RHEA-COMP:11060"/>
        <dbReference type="Rhea" id="RHEA-COMP:11605"/>
        <dbReference type="ChEBI" id="CHEBI:15378"/>
        <dbReference type="ChEBI" id="CHEBI:30013"/>
        <dbReference type="ChEBI" id="CHEBI:30616"/>
        <dbReference type="ChEBI" id="CHEBI:61977"/>
        <dbReference type="ChEBI" id="CHEBI:456216"/>
        <dbReference type="EC" id="2.7.11.1"/>
    </reaction>
</comment>
<evidence type="ECO:0000256" key="1">
    <source>
        <dbReference type="ARBA" id="ARBA00001946"/>
    </source>
</evidence>
<dbReference type="PROSITE" id="PS01245">
    <property type="entry name" value="RIO1"/>
    <property type="match status" value="1"/>
</dbReference>
<sequence>MAIWCSNDDKRLRTQLRHRQNLANQGRLTRKPQFKTGFNINMAMAADYPHHDDDNDLDDVFNSADELDNDFLDGPSSDLTKSYNRQHQVHNSTSQATTGAPASHAQKPTANTFASVDDQVAALSKHAAKIRLDDVKQTQERDKDKADRATAELVLDQRTRMILLQMINRGVVSEIHGAISTGKEANVYGAVLCPDINSLPIQRAIKIYKTAILVFKDRERYIAGEHRFKGGSEKGNHRKMVQLWAEKEFRNLRRLHAAGIACPEPLMLKLHVLVMEFLGDKRGYAFPRLRDARLTGDDVDEQWHNLYIQLLAIMRRLYQVCNLVHADLSEYNILYNDKKLYIIDVSQSVEHDHPHSLSFLRMDIKNVGDFFRRQGVDTLSDRAIFNFITAREGPVDGPSLTEAINHLYEVRPTIAETDEAAAEVEVDTEVFRNQFIPQTLDEVYDIEQELDKPVDSLVYKHMLARQVVIDGKPSEEELQDSEEGTDGDEEWVHFEKGVPRGKKHEDKDEKRQHKMAVKEEKREKRKEKIPKAVKKRLVNATAKGKR</sequence>
<dbReference type="Proteomes" id="UP000001056">
    <property type="component" value="Unassembled WGS sequence"/>
</dbReference>
<keyword evidence="6" id="KW-0963">Cytoplasm</keyword>
<evidence type="ECO:0000256" key="7">
    <source>
        <dbReference type="ARBA" id="ARBA00022517"/>
    </source>
</evidence>
<evidence type="ECO:0000256" key="16">
    <source>
        <dbReference type="ARBA" id="ARBA00047899"/>
    </source>
</evidence>
<feature type="region of interest" description="Disordered" evidence="22">
    <location>
        <begin position="69"/>
        <end position="107"/>
    </location>
</feature>
<dbReference type="InParanoid" id="Q2H830"/>
<dbReference type="InterPro" id="IPR011009">
    <property type="entry name" value="Kinase-like_dom_sf"/>
</dbReference>
<dbReference type="GO" id="GO:0005524">
    <property type="term" value="F:ATP binding"/>
    <property type="evidence" value="ECO:0007669"/>
    <property type="project" value="UniProtKB-KW"/>
</dbReference>
<dbReference type="SUPFAM" id="SSF56112">
    <property type="entry name" value="Protein kinase-like (PK-like)"/>
    <property type="match status" value="1"/>
</dbReference>
<evidence type="ECO:0000256" key="15">
    <source>
        <dbReference type="ARBA" id="ARBA00022842"/>
    </source>
</evidence>
<dbReference type="Pfam" id="PF01163">
    <property type="entry name" value="RIO1"/>
    <property type="match status" value="1"/>
</dbReference>
<evidence type="ECO:0000256" key="12">
    <source>
        <dbReference type="ARBA" id="ARBA00022777"/>
    </source>
</evidence>
<evidence type="ECO:0000313" key="25">
    <source>
        <dbReference type="Proteomes" id="UP000001056"/>
    </source>
</evidence>
<evidence type="ECO:0000256" key="8">
    <source>
        <dbReference type="ARBA" id="ARBA00022527"/>
    </source>
</evidence>
<organism evidence="24 25">
    <name type="scientific">Chaetomium globosum (strain ATCC 6205 / CBS 148.51 / DSM 1962 / NBRC 6347 / NRRL 1970)</name>
    <name type="common">Soil fungus</name>
    <dbReference type="NCBI Taxonomy" id="306901"/>
    <lineage>
        <taxon>Eukaryota</taxon>
        <taxon>Fungi</taxon>
        <taxon>Dikarya</taxon>
        <taxon>Ascomycota</taxon>
        <taxon>Pezizomycotina</taxon>
        <taxon>Sordariomycetes</taxon>
        <taxon>Sordariomycetidae</taxon>
        <taxon>Sordariales</taxon>
        <taxon>Chaetomiaceae</taxon>
        <taxon>Chaetomium</taxon>
    </lineage>
</organism>
<evidence type="ECO:0000313" key="24">
    <source>
        <dbReference type="EMBL" id="EAQ91689.1"/>
    </source>
</evidence>
<feature type="binding site" evidence="20">
    <location>
        <position position="206"/>
    </location>
    <ligand>
        <name>ATP</name>
        <dbReference type="ChEBI" id="CHEBI:30616"/>
    </ligand>
</feature>
<dbReference type="InterPro" id="IPR017407">
    <property type="entry name" value="Ser/Thr_kinase_Rio1"/>
</dbReference>
<dbReference type="CDD" id="cd05147">
    <property type="entry name" value="RIO1_euk"/>
    <property type="match status" value="1"/>
</dbReference>
<evidence type="ECO:0000256" key="2">
    <source>
        <dbReference type="ARBA" id="ARBA00004496"/>
    </source>
</evidence>
<feature type="domain" description="RIO kinase" evidence="23">
    <location>
        <begin position="144"/>
        <end position="390"/>
    </location>
</feature>
<evidence type="ECO:0000256" key="3">
    <source>
        <dbReference type="ARBA" id="ARBA00009196"/>
    </source>
</evidence>
<dbReference type="GeneID" id="4389259"/>
<gene>
    <name evidence="24" type="ORF">CHGG_03624</name>
</gene>
<keyword evidence="15" id="KW-0460">Magnesium</keyword>
<keyword evidence="10" id="KW-0479">Metal-binding</keyword>
<feature type="binding site" evidence="21">
    <location>
        <position position="344"/>
    </location>
    <ligand>
        <name>Mg(2+)</name>
        <dbReference type="ChEBI" id="CHEBI:18420"/>
    </ligand>
</feature>
<dbReference type="HOGENOM" id="CLU_018693_4_0_1"/>
<reference evidence="25" key="1">
    <citation type="journal article" date="2015" name="Genome Announc.">
        <title>Draft genome sequence of the cellulolytic fungus Chaetomium globosum.</title>
        <authorList>
            <person name="Cuomo C.A."/>
            <person name="Untereiner W.A."/>
            <person name="Ma L.-J."/>
            <person name="Grabherr M."/>
            <person name="Birren B.W."/>
        </authorList>
    </citation>
    <scope>NUCLEOTIDE SEQUENCE [LARGE SCALE GENOMIC DNA]</scope>
    <source>
        <strain evidence="25">ATCC 6205 / CBS 148.51 / DSM 1962 / NBRC 6347 / NRRL 1970</strain>
    </source>
</reference>
<dbReference type="OrthoDB" id="205248at2759"/>
<name>Q2H830_CHAGB</name>
<feature type="compositionally biased region" description="Basic residues" evidence="22">
    <location>
        <begin position="523"/>
        <end position="546"/>
    </location>
</feature>
<keyword evidence="9 18" id="KW-0808">Transferase</keyword>
<dbReference type="GO" id="GO:0005737">
    <property type="term" value="C:cytoplasm"/>
    <property type="evidence" value="ECO:0007669"/>
    <property type="project" value="UniProtKB-SubCell"/>
</dbReference>
<comment type="catalytic activity">
    <reaction evidence="17 18">
        <text>L-seryl-[protein] + ATP = O-phospho-L-seryl-[protein] + ADP + H(+)</text>
        <dbReference type="Rhea" id="RHEA:17989"/>
        <dbReference type="Rhea" id="RHEA-COMP:9863"/>
        <dbReference type="Rhea" id="RHEA-COMP:11604"/>
        <dbReference type="ChEBI" id="CHEBI:15378"/>
        <dbReference type="ChEBI" id="CHEBI:29999"/>
        <dbReference type="ChEBI" id="CHEBI:30616"/>
        <dbReference type="ChEBI" id="CHEBI:83421"/>
        <dbReference type="ChEBI" id="CHEBI:456216"/>
        <dbReference type="EC" id="2.7.11.1"/>
    </reaction>
</comment>
<dbReference type="GO" id="GO:0042254">
    <property type="term" value="P:ribosome biogenesis"/>
    <property type="evidence" value="ECO:0007669"/>
    <property type="project" value="UniProtKB-KW"/>
</dbReference>
<dbReference type="EC" id="2.7.11.1" evidence="4 18"/>
<accession>Q2H830</accession>
<comment type="subcellular location">
    <subcellularLocation>
        <location evidence="2">Cytoplasm</location>
    </subcellularLocation>
</comment>
<feature type="compositionally biased region" description="Polar residues" evidence="22">
    <location>
        <begin position="77"/>
        <end position="107"/>
    </location>
</feature>
<dbReference type="RefSeq" id="XP_001230140.1">
    <property type="nucleotide sequence ID" value="XM_001230139.1"/>
</dbReference>
<evidence type="ECO:0000256" key="11">
    <source>
        <dbReference type="ARBA" id="ARBA00022741"/>
    </source>
</evidence>
<evidence type="ECO:0000256" key="5">
    <source>
        <dbReference type="ARBA" id="ARBA00016038"/>
    </source>
</evidence>
<evidence type="ECO:0000259" key="23">
    <source>
        <dbReference type="SMART" id="SM00090"/>
    </source>
</evidence>
<dbReference type="PROSITE" id="PS00109">
    <property type="entry name" value="PROTEIN_KINASE_TYR"/>
    <property type="match status" value="1"/>
</dbReference>
<dbReference type="PIRSF" id="PIRSF038147">
    <property type="entry name" value="Ser/Thr_PK_RIO1"/>
    <property type="match status" value="1"/>
</dbReference>
<dbReference type="GO" id="GO:0004674">
    <property type="term" value="F:protein serine/threonine kinase activity"/>
    <property type="evidence" value="ECO:0007669"/>
    <property type="project" value="UniProtKB-KW"/>
</dbReference>
<keyword evidence="14 18" id="KW-0067">ATP-binding</keyword>
<feature type="region of interest" description="Disordered" evidence="22">
    <location>
        <begin position="471"/>
        <end position="546"/>
    </location>
</feature>
<dbReference type="OMA" id="HPMSLDF"/>
<keyword evidence="8 18" id="KW-0723">Serine/threonine-protein kinase</keyword>
<keyword evidence="12 18" id="KW-0418">Kinase</keyword>
<keyword evidence="11 18" id="KW-0547">Nucleotide-binding</keyword>
<evidence type="ECO:0000256" key="10">
    <source>
        <dbReference type="ARBA" id="ARBA00022723"/>
    </source>
</evidence>
<dbReference type="eggNOG" id="KOG2270">
    <property type="taxonomic scope" value="Eukaryota"/>
</dbReference>
<keyword evidence="25" id="KW-1185">Reference proteome</keyword>
<feature type="binding site" evidence="20">
    <location>
        <position position="278"/>
    </location>
    <ligand>
        <name>ATP</name>
        <dbReference type="ChEBI" id="CHEBI:30616"/>
    </ligand>
</feature>
<dbReference type="AlphaFoldDB" id="Q2H830"/>
<protein>
    <recommendedName>
        <fullName evidence="5 18">Serine/threonine-protein kinase RIO1</fullName>
        <ecNumber evidence="4 18">2.7.11.1</ecNumber>
    </recommendedName>
</protein>
<feature type="binding site" evidence="21">
    <location>
        <position position="332"/>
    </location>
    <ligand>
        <name>Mg(2+)</name>
        <dbReference type="ChEBI" id="CHEBI:18420"/>
    </ligand>
</feature>
<evidence type="ECO:0000256" key="4">
    <source>
        <dbReference type="ARBA" id="ARBA00012513"/>
    </source>
</evidence>
<comment type="similarity">
    <text evidence="3 18">Belongs to the protein kinase superfamily. RIO-type Ser/Thr kinase family.</text>
</comment>
<feature type="compositionally biased region" description="Acidic residues" evidence="22">
    <location>
        <begin position="476"/>
        <end position="489"/>
    </location>
</feature>
<keyword evidence="13" id="KW-0378">Hydrolase</keyword>
<feature type="active site" description="Proton acceptor" evidence="19">
    <location>
        <position position="327"/>
    </location>
</feature>
<dbReference type="InterPro" id="IPR018935">
    <property type="entry name" value="RIO_kinase_CS"/>
</dbReference>
<dbReference type="InterPro" id="IPR018934">
    <property type="entry name" value="RIO_dom"/>
</dbReference>
<dbReference type="STRING" id="306901.Q2H830"/>
<dbReference type="Gene3D" id="1.10.510.10">
    <property type="entry name" value="Transferase(Phosphotransferase) domain 1"/>
    <property type="match status" value="1"/>
</dbReference>
<dbReference type="FunCoup" id="Q2H830">
    <property type="interactions" value="849"/>
</dbReference>
<evidence type="ECO:0000256" key="9">
    <source>
        <dbReference type="ARBA" id="ARBA00022679"/>
    </source>
</evidence>
<proteinExistence type="inferred from homology"/>
<dbReference type="GO" id="GO:0046872">
    <property type="term" value="F:metal ion binding"/>
    <property type="evidence" value="ECO:0007669"/>
    <property type="project" value="UniProtKB-KW"/>
</dbReference>
<dbReference type="GO" id="GO:0106310">
    <property type="term" value="F:protein serine kinase activity"/>
    <property type="evidence" value="ECO:0007669"/>
    <property type="project" value="RHEA"/>
</dbReference>
<evidence type="ECO:0000256" key="19">
    <source>
        <dbReference type="PIRSR" id="PIRSR038147-1"/>
    </source>
</evidence>
<evidence type="ECO:0000256" key="18">
    <source>
        <dbReference type="PIRNR" id="PIRNR038147"/>
    </source>
</evidence>
<evidence type="ECO:0000256" key="20">
    <source>
        <dbReference type="PIRSR" id="PIRSR038147-2"/>
    </source>
</evidence>
<evidence type="ECO:0000256" key="14">
    <source>
        <dbReference type="ARBA" id="ARBA00022840"/>
    </source>
</evidence>
<dbReference type="PANTHER" id="PTHR45723">
    <property type="entry name" value="SERINE/THREONINE-PROTEIN KINASE RIO1"/>
    <property type="match status" value="1"/>
</dbReference>
<evidence type="ECO:0000256" key="6">
    <source>
        <dbReference type="ARBA" id="ARBA00022490"/>
    </source>
</evidence>
<evidence type="ECO:0000256" key="21">
    <source>
        <dbReference type="PIRSR" id="PIRSR038147-3"/>
    </source>
</evidence>
<dbReference type="GO" id="GO:0016787">
    <property type="term" value="F:hydrolase activity"/>
    <property type="evidence" value="ECO:0007669"/>
    <property type="project" value="UniProtKB-KW"/>
</dbReference>
<dbReference type="VEuPathDB" id="FungiDB:CHGG_03624"/>
<dbReference type="Gene3D" id="3.30.200.20">
    <property type="entry name" value="Phosphorylase Kinase, domain 1"/>
    <property type="match status" value="1"/>
</dbReference>
<dbReference type="InterPro" id="IPR051272">
    <property type="entry name" value="RIO-type_Ser/Thr_kinase"/>
</dbReference>
<evidence type="ECO:0000256" key="17">
    <source>
        <dbReference type="ARBA" id="ARBA00048679"/>
    </source>
</evidence>
<comment type="cofactor">
    <cofactor evidence="1 21">
        <name>Mg(2+)</name>
        <dbReference type="ChEBI" id="CHEBI:18420"/>
    </cofactor>
</comment>
<dbReference type="SMART" id="SM00090">
    <property type="entry name" value="RIO"/>
    <property type="match status" value="1"/>
</dbReference>
<keyword evidence="7" id="KW-0690">Ribosome biogenesis</keyword>
<dbReference type="InterPro" id="IPR000687">
    <property type="entry name" value="RIO_kinase"/>
</dbReference>